<sequence length="148" mass="16162">MLAKSLVIFISVGVIAGFSFGFYLLEIKSTNQLVYVDGSSLSLVTEKSDFKRGEEIKITLINSGTNPISFSDTSYGLKISGLFGIAKYSPPASQVISTLNPGEKIEFVWNQMKNDGLPVIEGLYKINVDGIDSMGIKVEKSITVNIWK</sequence>
<keyword evidence="1" id="KW-0812">Transmembrane</keyword>
<dbReference type="Proteomes" id="UP000004440">
    <property type="component" value="Unassembled WGS sequence"/>
</dbReference>
<feature type="transmembrane region" description="Helical" evidence="1">
    <location>
        <begin position="6"/>
        <end position="25"/>
    </location>
</feature>
<dbReference type="RefSeq" id="WP_007549802.1">
    <property type="nucleotide sequence ID" value="NZ_AFPU01000001.1"/>
</dbReference>
<keyword evidence="1" id="KW-0472">Membrane</keyword>
<organism evidence="2 3">
    <name type="scientific">Nitrosarchaeum koreense MY1</name>
    <dbReference type="NCBI Taxonomy" id="1001994"/>
    <lineage>
        <taxon>Archaea</taxon>
        <taxon>Nitrososphaerota</taxon>
        <taxon>Nitrososphaeria</taxon>
        <taxon>Nitrosopumilales</taxon>
        <taxon>Nitrosopumilaceae</taxon>
        <taxon>Nitrosarchaeum</taxon>
    </lineage>
</organism>
<proteinExistence type="predicted"/>
<dbReference type="OrthoDB" id="24807at2157"/>
<protein>
    <submittedName>
        <fullName evidence="2">Uncharacterized protein</fullName>
    </submittedName>
</protein>
<dbReference type="STRING" id="1001994.MY1_0363"/>
<keyword evidence="3" id="KW-1185">Reference proteome</keyword>
<keyword evidence="1" id="KW-1133">Transmembrane helix</keyword>
<reference evidence="2 3" key="1">
    <citation type="journal article" date="2011" name="J. Bacteriol.">
        <title>Genome Sequence of an Ammonia-Oxidizing Soil Archaeon, "Candidatus Nitrosoarchaeum koreensis" MY1.</title>
        <authorList>
            <person name="Kim B.K."/>
            <person name="Jung M.Y."/>
            <person name="Yu D.S."/>
            <person name="Park S.J."/>
            <person name="Oh T.K."/>
            <person name="Rhee S.K."/>
            <person name="Kim J.F."/>
        </authorList>
    </citation>
    <scope>NUCLEOTIDE SEQUENCE [LARGE SCALE GENOMIC DNA]</scope>
    <source>
        <strain evidence="2 3">MY1</strain>
    </source>
</reference>
<accession>F9CV19</accession>
<comment type="caution">
    <text evidence="2">The sequence shown here is derived from an EMBL/GenBank/DDBJ whole genome shotgun (WGS) entry which is preliminary data.</text>
</comment>
<evidence type="ECO:0000313" key="2">
    <source>
        <dbReference type="EMBL" id="EGP93134.1"/>
    </source>
</evidence>
<name>F9CV19_9ARCH</name>
<dbReference type="EMBL" id="AFPU01000001">
    <property type="protein sequence ID" value="EGP93134.1"/>
    <property type="molecule type" value="Genomic_DNA"/>
</dbReference>
<dbReference type="AlphaFoldDB" id="F9CV19"/>
<gene>
    <name evidence="2" type="ORF">MY1_0363</name>
</gene>
<evidence type="ECO:0000313" key="3">
    <source>
        <dbReference type="Proteomes" id="UP000004440"/>
    </source>
</evidence>
<evidence type="ECO:0000256" key="1">
    <source>
        <dbReference type="SAM" id="Phobius"/>
    </source>
</evidence>